<protein>
    <recommendedName>
        <fullName evidence="3">Signal recognition particle receptor subunit beta</fullName>
    </recommendedName>
</protein>
<dbReference type="GO" id="GO:0005525">
    <property type="term" value="F:GTP binding"/>
    <property type="evidence" value="ECO:0007669"/>
    <property type="project" value="UniProtKB-KW"/>
</dbReference>
<dbReference type="AlphaFoldDB" id="A0AAD3CLG1"/>
<feature type="transmembrane region" description="Helical" evidence="12">
    <location>
        <begin position="57"/>
        <end position="79"/>
    </location>
</feature>
<dbReference type="Proteomes" id="UP001054902">
    <property type="component" value="Unassembled WGS sequence"/>
</dbReference>
<dbReference type="EMBL" id="BLLK01000022">
    <property type="protein sequence ID" value="GFH46830.1"/>
    <property type="molecule type" value="Genomic_DNA"/>
</dbReference>
<evidence type="ECO:0000256" key="3">
    <source>
        <dbReference type="ARBA" id="ARBA00020256"/>
    </source>
</evidence>
<organism evidence="13 14">
    <name type="scientific">Chaetoceros tenuissimus</name>
    <dbReference type="NCBI Taxonomy" id="426638"/>
    <lineage>
        <taxon>Eukaryota</taxon>
        <taxon>Sar</taxon>
        <taxon>Stramenopiles</taxon>
        <taxon>Ochrophyta</taxon>
        <taxon>Bacillariophyta</taxon>
        <taxon>Coscinodiscophyceae</taxon>
        <taxon>Chaetocerotophycidae</taxon>
        <taxon>Chaetocerotales</taxon>
        <taxon>Chaetocerotaceae</taxon>
        <taxon>Chaetoceros</taxon>
    </lineage>
</organism>
<keyword evidence="11" id="KW-0175">Coiled coil</keyword>
<evidence type="ECO:0000256" key="12">
    <source>
        <dbReference type="SAM" id="Phobius"/>
    </source>
</evidence>
<feature type="coiled-coil region" evidence="11">
    <location>
        <begin position="243"/>
        <end position="277"/>
    </location>
</feature>
<proteinExistence type="inferred from homology"/>
<evidence type="ECO:0000256" key="9">
    <source>
        <dbReference type="ARBA" id="ARBA00023136"/>
    </source>
</evidence>
<comment type="similarity">
    <text evidence="2">Belongs to the SRP receptor beta subunit family.</text>
</comment>
<evidence type="ECO:0000256" key="4">
    <source>
        <dbReference type="ARBA" id="ARBA00022692"/>
    </source>
</evidence>
<dbReference type="InterPro" id="IPR027417">
    <property type="entry name" value="P-loop_NTPase"/>
</dbReference>
<comment type="subcellular location">
    <subcellularLocation>
        <location evidence="1">Endoplasmic reticulum membrane</location>
        <topology evidence="1">Single-pass membrane protein</topology>
    </subcellularLocation>
</comment>
<dbReference type="Gene3D" id="3.40.50.300">
    <property type="entry name" value="P-loop containing nucleotide triphosphate hydrolases"/>
    <property type="match status" value="1"/>
</dbReference>
<evidence type="ECO:0000256" key="2">
    <source>
        <dbReference type="ARBA" id="ARBA00005619"/>
    </source>
</evidence>
<dbReference type="Pfam" id="PF09439">
    <property type="entry name" value="SRPRB"/>
    <property type="match status" value="1"/>
</dbReference>
<keyword evidence="7 12" id="KW-1133">Transmembrane helix</keyword>
<sequence>MSESTVETMVQALPFLTQTRRAISPYLPPPLLNLMRTIDTHQFTNTYLPDGSEPSTFILIVIFGTYLLINVFNLIAYFVGGNSKTLIEGIEDDEPESNVLHDVSDEDSKYRDTVIIFGPSSSGKSLLYHKITSANPNNIKTVMSLKANIHIMENGETSEGLRIIDYPGHVTLSSKLPSLLVAEKSGKGSTRAVLLVDSTKSLTEAGSLLYSVLTNADVVNSWKNSSQTLTILIACNKKDSLGSKNWRRVKIQLKNELEKLKKIASSLKQNNVDSEMNDTNSDDNIELIGKNIDLQDLSKNGIDNIQLGFMSLSTRDEDGLQELQTFIREGKMLTDTSSILGNRKKI</sequence>
<evidence type="ECO:0000256" key="7">
    <source>
        <dbReference type="ARBA" id="ARBA00022989"/>
    </source>
</evidence>
<dbReference type="GO" id="GO:0005789">
    <property type="term" value="C:endoplasmic reticulum membrane"/>
    <property type="evidence" value="ECO:0007669"/>
    <property type="project" value="UniProtKB-SubCell"/>
</dbReference>
<evidence type="ECO:0000256" key="8">
    <source>
        <dbReference type="ARBA" id="ARBA00023134"/>
    </source>
</evidence>
<gene>
    <name evidence="13" type="ORF">CTEN210_03304</name>
</gene>
<keyword evidence="6" id="KW-0256">Endoplasmic reticulum</keyword>
<keyword evidence="5" id="KW-0547">Nucleotide-binding</keyword>
<accession>A0AAD3CLG1</accession>
<evidence type="ECO:0000313" key="14">
    <source>
        <dbReference type="Proteomes" id="UP001054902"/>
    </source>
</evidence>
<evidence type="ECO:0000256" key="5">
    <source>
        <dbReference type="ARBA" id="ARBA00022741"/>
    </source>
</evidence>
<evidence type="ECO:0000256" key="11">
    <source>
        <dbReference type="SAM" id="Coils"/>
    </source>
</evidence>
<keyword evidence="4 12" id="KW-0812">Transmembrane</keyword>
<comment type="caution">
    <text evidence="13">The sequence shown here is derived from an EMBL/GenBank/DDBJ whole genome shotgun (WGS) entry which is preliminary data.</text>
</comment>
<name>A0AAD3CLG1_9STRA</name>
<keyword evidence="8" id="KW-0342">GTP-binding</keyword>
<keyword evidence="9 12" id="KW-0472">Membrane</keyword>
<dbReference type="InterPro" id="IPR019009">
    <property type="entry name" value="SRP_receptor_beta_su"/>
</dbReference>
<keyword evidence="14" id="KW-1185">Reference proteome</keyword>
<reference evidence="13 14" key="1">
    <citation type="journal article" date="2021" name="Sci. Rep.">
        <title>The genome of the diatom Chaetoceros tenuissimus carries an ancient integrated fragment of an extant virus.</title>
        <authorList>
            <person name="Hongo Y."/>
            <person name="Kimura K."/>
            <person name="Takaki Y."/>
            <person name="Yoshida Y."/>
            <person name="Baba S."/>
            <person name="Kobayashi G."/>
            <person name="Nagasaki K."/>
            <person name="Hano T."/>
            <person name="Tomaru Y."/>
        </authorList>
    </citation>
    <scope>NUCLEOTIDE SEQUENCE [LARGE SCALE GENOMIC DNA]</scope>
    <source>
        <strain evidence="13 14">NIES-3715</strain>
    </source>
</reference>
<evidence type="ECO:0000256" key="1">
    <source>
        <dbReference type="ARBA" id="ARBA00004389"/>
    </source>
</evidence>
<evidence type="ECO:0000256" key="10">
    <source>
        <dbReference type="ARBA" id="ARBA00023170"/>
    </source>
</evidence>
<evidence type="ECO:0000313" key="13">
    <source>
        <dbReference type="EMBL" id="GFH46830.1"/>
    </source>
</evidence>
<keyword evidence="10" id="KW-0675">Receptor</keyword>
<dbReference type="SUPFAM" id="SSF52540">
    <property type="entry name" value="P-loop containing nucleoside triphosphate hydrolases"/>
    <property type="match status" value="1"/>
</dbReference>
<evidence type="ECO:0000256" key="6">
    <source>
        <dbReference type="ARBA" id="ARBA00022824"/>
    </source>
</evidence>